<dbReference type="InterPro" id="IPR004381">
    <property type="entry name" value="Glycerate_kinase"/>
</dbReference>
<dbReference type="GO" id="GO:0008887">
    <property type="term" value="F:glycerate kinase activity"/>
    <property type="evidence" value="ECO:0007669"/>
    <property type="project" value="UniProtKB-UniRule"/>
</dbReference>
<organism evidence="5 6">
    <name type="scientific">Kingella kingae</name>
    <dbReference type="NCBI Taxonomy" id="504"/>
    <lineage>
        <taxon>Bacteria</taxon>
        <taxon>Pseudomonadati</taxon>
        <taxon>Pseudomonadota</taxon>
        <taxon>Betaproteobacteria</taxon>
        <taxon>Neisseriales</taxon>
        <taxon>Neisseriaceae</taxon>
        <taxon>Kingella</taxon>
    </lineage>
</organism>
<keyword evidence="3 4" id="KW-0418">Kinase</keyword>
<keyword evidence="2 4" id="KW-0808">Transferase</keyword>
<dbReference type="SUPFAM" id="SSF110738">
    <property type="entry name" value="Glycerate kinase I"/>
    <property type="match status" value="1"/>
</dbReference>
<dbReference type="InterPro" id="IPR018193">
    <property type="entry name" value="Glyc_kinase_flavodox-like_fold"/>
</dbReference>
<dbReference type="EMBL" id="LS483426">
    <property type="protein sequence ID" value="SQH25235.1"/>
    <property type="molecule type" value="Genomic_DNA"/>
</dbReference>
<dbReference type="Gene3D" id="3.90.1510.10">
    <property type="entry name" value="Glycerate kinase, domain 2"/>
    <property type="match status" value="1"/>
</dbReference>
<accession>A0AAX2J5T6</accession>
<evidence type="ECO:0000313" key="5">
    <source>
        <dbReference type="EMBL" id="SQH25235.1"/>
    </source>
</evidence>
<dbReference type="GeneID" id="93262714"/>
<dbReference type="AlphaFoldDB" id="A0AAX2J5T6"/>
<evidence type="ECO:0000256" key="4">
    <source>
        <dbReference type="PIRNR" id="PIRNR006078"/>
    </source>
</evidence>
<evidence type="ECO:0000313" key="6">
    <source>
        <dbReference type="Proteomes" id="UP000248598"/>
    </source>
</evidence>
<protein>
    <submittedName>
        <fullName evidence="5">Glycerate kinase</fullName>
        <ecNumber evidence="5">2.7.1.31</ecNumber>
    </submittedName>
</protein>
<dbReference type="GO" id="GO:0031388">
    <property type="term" value="P:organic acid phosphorylation"/>
    <property type="evidence" value="ECO:0007669"/>
    <property type="project" value="UniProtKB-UniRule"/>
</dbReference>
<dbReference type="Gene3D" id="3.40.50.10350">
    <property type="entry name" value="Glycerate kinase, domain 1"/>
    <property type="match status" value="1"/>
</dbReference>
<gene>
    <name evidence="5" type="primary">glxK</name>
    <name evidence="5" type="ORF">NCTC10529_01431</name>
</gene>
<dbReference type="InterPro" id="IPR036129">
    <property type="entry name" value="Glycerate_kinase_sf"/>
</dbReference>
<dbReference type="Pfam" id="PF02595">
    <property type="entry name" value="Gly_kinase"/>
    <property type="match status" value="1"/>
</dbReference>
<comment type="similarity">
    <text evidence="1 4">Belongs to the glycerate kinase type-1 family.</text>
</comment>
<dbReference type="RefSeq" id="WP_003787013.1">
    <property type="nucleotide sequence ID" value="NZ_CP091518.1"/>
</dbReference>
<proteinExistence type="inferred from homology"/>
<reference evidence="5 6" key="1">
    <citation type="submission" date="2018-06" db="EMBL/GenBank/DDBJ databases">
        <authorList>
            <consortium name="Pathogen Informatics"/>
            <person name="Doyle S."/>
        </authorList>
    </citation>
    <scope>NUCLEOTIDE SEQUENCE [LARGE SCALE GENOMIC DNA]</scope>
    <source>
        <strain evidence="5 6">NCTC10529</strain>
    </source>
</reference>
<dbReference type="InterPro" id="IPR018197">
    <property type="entry name" value="Glycerate_kinase_RE-like"/>
</dbReference>
<dbReference type="PANTHER" id="PTHR21599:SF0">
    <property type="entry name" value="GLYCERATE KINASE"/>
    <property type="match status" value="1"/>
</dbReference>
<sequence length="385" mass="40138">MKKIVIAPDSFKENLSALQVAQCIENGFKTAFPNAEYIKIPVADGGEGMVDTLLEASHGTKITQSVTSATGEPIAAFWGLSGDNHTAMIEVAAACGLADVSPEQRNPSITTTLGVGELIVSAWDKGVRHFIIGLGGSATNDGGAGMLQALGARFLDKNGNELPRGGLALAQLDRIDIAQLDTRIAQSRFDVACDVNNPLTGEHGAAHVFAPQKGATPEQVAQLDAALKHFADIVRRDLNVEIDNIAGAGAAGGLGAAFAGFLNGHLQSGIKMITDWLRFADAIQGADLVITGEGRIDDQSIKGKVPVGVAQIAKQHNIPVIAIAGSLGKNVEVVHDYGIDAVFSVLPKCCDLREALSMAEANVTQTARNVAAVLAISVSLNLKIR</sequence>
<name>A0AAX2J5T6_KINKI</name>
<dbReference type="EC" id="2.7.1.31" evidence="5"/>
<evidence type="ECO:0000256" key="2">
    <source>
        <dbReference type="ARBA" id="ARBA00022679"/>
    </source>
</evidence>
<evidence type="ECO:0000256" key="3">
    <source>
        <dbReference type="ARBA" id="ARBA00022777"/>
    </source>
</evidence>
<dbReference type="NCBIfam" id="TIGR00045">
    <property type="entry name" value="glycerate kinase"/>
    <property type="match status" value="1"/>
</dbReference>
<dbReference type="PIRSF" id="PIRSF006078">
    <property type="entry name" value="GlxK"/>
    <property type="match status" value="1"/>
</dbReference>
<dbReference type="PANTHER" id="PTHR21599">
    <property type="entry name" value="GLYCERATE KINASE"/>
    <property type="match status" value="1"/>
</dbReference>
<dbReference type="Proteomes" id="UP000248598">
    <property type="component" value="Chromosome 1"/>
</dbReference>
<evidence type="ECO:0000256" key="1">
    <source>
        <dbReference type="ARBA" id="ARBA00006284"/>
    </source>
</evidence>